<evidence type="ECO:0000256" key="1">
    <source>
        <dbReference type="SAM" id="Phobius"/>
    </source>
</evidence>
<organism evidence="2 3">
    <name type="scientific">Hymenobacter yonginensis</name>
    <dbReference type="NCBI Taxonomy" id="748197"/>
    <lineage>
        <taxon>Bacteria</taxon>
        <taxon>Pseudomonadati</taxon>
        <taxon>Bacteroidota</taxon>
        <taxon>Cytophagia</taxon>
        <taxon>Cytophagales</taxon>
        <taxon>Hymenobacteraceae</taxon>
        <taxon>Hymenobacter</taxon>
    </lineage>
</organism>
<feature type="transmembrane region" description="Helical" evidence="1">
    <location>
        <begin position="106"/>
        <end position="122"/>
    </location>
</feature>
<keyword evidence="3" id="KW-1185">Reference proteome</keyword>
<reference evidence="2 3" key="1">
    <citation type="journal article" date="2011" name="Int. J. Syst. Evol. Microbiol.">
        <title>Hymenobacter yonginensis sp. nov., isolated from a mesotrophic artificial lake.</title>
        <authorList>
            <person name="Joung Y."/>
            <person name="Cho S.H."/>
            <person name="Kim H."/>
            <person name="Kim S.B."/>
            <person name="Joh K."/>
        </authorList>
    </citation>
    <scope>NUCLEOTIDE SEQUENCE [LARGE SCALE GENOMIC DNA]</scope>
    <source>
        <strain evidence="2 3">KCTC 22745</strain>
    </source>
</reference>
<evidence type="ECO:0000313" key="3">
    <source>
        <dbReference type="Proteomes" id="UP001211872"/>
    </source>
</evidence>
<accession>A0ABY7PTT9</accession>
<keyword evidence="1" id="KW-0812">Transmembrane</keyword>
<evidence type="ECO:0000313" key="2">
    <source>
        <dbReference type="EMBL" id="WBO86017.1"/>
    </source>
</evidence>
<gene>
    <name evidence="2" type="ORF">O9Z63_07125</name>
</gene>
<dbReference type="Proteomes" id="UP001211872">
    <property type="component" value="Chromosome"/>
</dbReference>
<keyword evidence="1" id="KW-1133">Transmembrane helix</keyword>
<sequence>MYGFPSWWEYEAFEQHLLRKPLMMLPAEEAPSAEPVVRFACPTCREVWVLSEPEGAWRGYFLPVAAAAAYGRWLALREKLRRLGGFGLLLAATLHCGWRWWGAFGVWGVVVGAGLDGGKYLVEQNRKRFETMSVQLMYRH</sequence>
<name>A0ABY7PTT9_9BACT</name>
<protein>
    <submittedName>
        <fullName evidence="2">Uncharacterized protein</fullName>
    </submittedName>
</protein>
<dbReference type="EMBL" id="CP115396">
    <property type="protein sequence ID" value="WBO86017.1"/>
    <property type="molecule type" value="Genomic_DNA"/>
</dbReference>
<dbReference type="RefSeq" id="WP_270128615.1">
    <property type="nucleotide sequence ID" value="NZ_CP115396.1"/>
</dbReference>
<keyword evidence="1" id="KW-0472">Membrane</keyword>
<proteinExistence type="predicted"/>